<evidence type="ECO:0000313" key="1">
    <source>
        <dbReference type="EMBL" id="NUU48027.1"/>
    </source>
</evidence>
<dbReference type="EMBL" id="JABMCH010000067">
    <property type="protein sequence ID" value="NUU48027.1"/>
    <property type="molecule type" value="Genomic_DNA"/>
</dbReference>
<comment type="caution">
    <text evidence="1">The sequence shown here is derived from an EMBL/GenBank/DDBJ whole genome shotgun (WGS) entry which is preliminary data.</text>
</comment>
<name>A0A7Y6B5Y4_9SPHN</name>
<protein>
    <submittedName>
        <fullName evidence="1">Recombinase family protein</fullName>
    </submittedName>
</protein>
<evidence type="ECO:0000313" key="2">
    <source>
        <dbReference type="Proteomes" id="UP000536441"/>
    </source>
</evidence>
<organism evidence="1 2">
    <name type="scientific">Sphingomonas zeae</name>
    <dbReference type="NCBI Taxonomy" id="1646122"/>
    <lineage>
        <taxon>Bacteria</taxon>
        <taxon>Pseudomonadati</taxon>
        <taxon>Pseudomonadota</taxon>
        <taxon>Alphaproteobacteria</taxon>
        <taxon>Sphingomonadales</taxon>
        <taxon>Sphingomonadaceae</taxon>
        <taxon>Sphingomonas</taxon>
    </lineage>
</organism>
<reference evidence="1 2" key="1">
    <citation type="submission" date="2020-05" db="EMBL/GenBank/DDBJ databases">
        <title>Genome Sequencing of Type Strains.</title>
        <authorList>
            <person name="Lemaire J.F."/>
            <person name="Inderbitzin P."/>
            <person name="Gregorio O.A."/>
            <person name="Collins S.B."/>
            <person name="Wespe N."/>
            <person name="Knight-Connoni V."/>
        </authorList>
    </citation>
    <scope>NUCLEOTIDE SEQUENCE [LARGE SCALE GENOMIC DNA]</scope>
    <source>
        <strain evidence="1 2">DSM 100049</strain>
    </source>
</reference>
<dbReference type="AlphaFoldDB" id="A0A7Y6B5Y4"/>
<dbReference type="Proteomes" id="UP000536441">
    <property type="component" value="Unassembled WGS sequence"/>
</dbReference>
<proteinExistence type="predicted"/>
<accession>A0A7Y6B5Y4</accession>
<sequence length="43" mass="4740">MAEQDANRARAALDAFAASHGLRIAARYVEHESGTRLARPELF</sequence>
<keyword evidence="2" id="KW-1185">Reference proteome</keyword>
<gene>
    <name evidence="1" type="ORF">HP438_13720</name>
</gene>